<dbReference type="EMBL" id="CP002360">
    <property type="protein sequence ID" value="AEE95885.1"/>
    <property type="molecule type" value="Genomic_DNA"/>
</dbReference>
<evidence type="ECO:0000256" key="2">
    <source>
        <dbReference type="SAM" id="MobiDB-lite"/>
    </source>
</evidence>
<name>F4A0K6_MAHA5</name>
<keyword evidence="4" id="KW-1185">Reference proteome</keyword>
<reference evidence="3 4" key="2">
    <citation type="journal article" date="2011" name="Stand. Genomic Sci.">
        <title>Complete genome sequence of Mahella australiensis type strain (50-1 BON).</title>
        <authorList>
            <person name="Sikorski J."/>
            <person name="Teshima H."/>
            <person name="Nolan M."/>
            <person name="Lucas S."/>
            <person name="Hammon N."/>
            <person name="Deshpande S."/>
            <person name="Cheng J.F."/>
            <person name="Pitluck S."/>
            <person name="Liolios K."/>
            <person name="Pagani I."/>
            <person name="Ivanova N."/>
            <person name="Huntemann M."/>
            <person name="Mavromatis K."/>
            <person name="Ovchinikova G."/>
            <person name="Pati A."/>
            <person name="Tapia R."/>
            <person name="Han C."/>
            <person name="Goodwin L."/>
            <person name="Chen A."/>
            <person name="Palaniappan K."/>
            <person name="Land M."/>
            <person name="Hauser L."/>
            <person name="Ngatchou-Djao O.D."/>
            <person name="Rohde M."/>
            <person name="Pukall R."/>
            <person name="Spring S."/>
            <person name="Abt B."/>
            <person name="Goker M."/>
            <person name="Detter J.C."/>
            <person name="Woyke T."/>
            <person name="Bristow J."/>
            <person name="Markowitz V."/>
            <person name="Hugenholtz P."/>
            <person name="Eisen J.A."/>
            <person name="Kyrpides N.C."/>
            <person name="Klenk H.P."/>
            <person name="Lapidus A."/>
        </authorList>
    </citation>
    <scope>NUCLEOTIDE SEQUENCE [LARGE SCALE GENOMIC DNA]</scope>
    <source>
        <strain evidence="4">DSM 15567 / CIP 107919 / 50-1 BON</strain>
    </source>
</reference>
<feature type="region of interest" description="Disordered" evidence="2">
    <location>
        <begin position="85"/>
        <end position="106"/>
    </location>
</feature>
<dbReference type="Proteomes" id="UP000008457">
    <property type="component" value="Chromosome"/>
</dbReference>
<gene>
    <name evidence="3" type="ordered locus">Mahau_0682</name>
</gene>
<sequence length="106" mass="12490">MVDEENIVTLIDEDDNEVQFEHILTLEIDNKEYVLLSPLEPMEDLGQDEAIVLRIEQDENGEDIYVSIDDEDEMQAVYDAYMEIISDEEDEDEDFYDDDEDEDDDK</sequence>
<dbReference type="AlphaFoldDB" id="F4A0K6"/>
<accession>F4A0K6</accession>
<dbReference type="OrthoDB" id="9811971at2"/>
<comment type="similarity">
    <text evidence="1">Belongs to the UPF0473 family.</text>
</comment>
<dbReference type="RefSeq" id="WP_013780316.1">
    <property type="nucleotide sequence ID" value="NC_015520.1"/>
</dbReference>
<organism evidence="3 4">
    <name type="scientific">Mahella australiensis (strain DSM 15567 / CIP 107919 / 50-1 BON)</name>
    <dbReference type="NCBI Taxonomy" id="697281"/>
    <lineage>
        <taxon>Bacteria</taxon>
        <taxon>Bacillati</taxon>
        <taxon>Bacillota</taxon>
        <taxon>Clostridia</taxon>
        <taxon>Thermoanaerobacterales</taxon>
        <taxon>Thermoanaerobacterales Family IV. Incertae Sedis</taxon>
        <taxon>Mahella</taxon>
    </lineage>
</organism>
<dbReference type="HOGENOM" id="CLU_146610_8_0_9"/>
<evidence type="ECO:0000313" key="4">
    <source>
        <dbReference type="Proteomes" id="UP000008457"/>
    </source>
</evidence>
<evidence type="ECO:0000313" key="3">
    <source>
        <dbReference type="EMBL" id="AEE95885.1"/>
    </source>
</evidence>
<reference evidence="4" key="1">
    <citation type="submission" date="2010-11" db="EMBL/GenBank/DDBJ databases">
        <title>The complete genome of Mahella australiensis DSM 15567.</title>
        <authorList>
            <consortium name="US DOE Joint Genome Institute (JGI-PGF)"/>
            <person name="Lucas S."/>
            <person name="Copeland A."/>
            <person name="Lapidus A."/>
            <person name="Bruce D."/>
            <person name="Goodwin L."/>
            <person name="Pitluck S."/>
            <person name="Kyrpides N."/>
            <person name="Mavromatis K."/>
            <person name="Pagani I."/>
            <person name="Ivanova N."/>
            <person name="Teshima H."/>
            <person name="Brettin T."/>
            <person name="Detter J.C."/>
            <person name="Han C."/>
            <person name="Tapia R."/>
            <person name="Land M."/>
            <person name="Hauser L."/>
            <person name="Markowitz V."/>
            <person name="Cheng J.-F."/>
            <person name="Hugenholtz P."/>
            <person name="Woyke T."/>
            <person name="Wu D."/>
            <person name="Spring S."/>
            <person name="Pukall R."/>
            <person name="Steenblock K."/>
            <person name="Schneider S."/>
            <person name="Klenk H.-P."/>
            <person name="Eisen J.A."/>
        </authorList>
    </citation>
    <scope>NUCLEOTIDE SEQUENCE [LARGE SCALE GENOMIC DNA]</scope>
    <source>
        <strain evidence="4">DSM 15567 / CIP 107919 / 50-1 BON</strain>
    </source>
</reference>
<dbReference type="HAMAP" id="MF_01448">
    <property type="entry name" value="UPF0473"/>
    <property type="match status" value="1"/>
</dbReference>
<dbReference type="InterPro" id="IPR009711">
    <property type="entry name" value="UPF0473"/>
</dbReference>
<dbReference type="eggNOG" id="COG3906">
    <property type="taxonomic scope" value="Bacteria"/>
</dbReference>
<dbReference type="KEGG" id="mas:Mahau_0682"/>
<protein>
    <recommendedName>
        <fullName evidence="1">UPF0473 protein Mahau_0682</fullName>
    </recommendedName>
</protein>
<dbReference type="STRING" id="697281.Mahau_0682"/>
<dbReference type="Pfam" id="PF06949">
    <property type="entry name" value="DUF1292"/>
    <property type="match status" value="1"/>
</dbReference>
<evidence type="ECO:0000256" key="1">
    <source>
        <dbReference type="HAMAP-Rule" id="MF_01448"/>
    </source>
</evidence>
<proteinExistence type="inferred from homology"/>